<reference evidence="1" key="2">
    <citation type="submission" date="2024-06" db="EMBL/GenBank/DDBJ databases">
        <authorList>
            <person name="Petrova K.O."/>
            <person name="Toshchakov S.V."/>
            <person name="Boltjanskaja Y.V."/>
            <person name="Kevbrin V."/>
        </authorList>
    </citation>
    <scope>NUCLEOTIDE SEQUENCE</scope>
    <source>
        <strain evidence="1">Z-910T</strain>
    </source>
</reference>
<reference evidence="1" key="1">
    <citation type="journal article" date="2013" name="Extremophiles">
        <title>Proteinivorax tanatarense gen. nov., sp. nov., an anaerobic, haloalkaliphilic, proteolytic bacterium isolated from a decaying algal bloom, and proposal of Proteinivoraceae fam. nov.</title>
        <authorList>
            <person name="Kevbrin V."/>
            <person name="Boltyanskaya Y."/>
            <person name="Zhilina T."/>
            <person name="Kolganova T."/>
            <person name="Lavrentjeva E."/>
            <person name="Kuznetsov B."/>
        </authorList>
    </citation>
    <scope>NUCLEOTIDE SEQUENCE</scope>
    <source>
        <strain evidence="1">Z-910T</strain>
    </source>
</reference>
<protein>
    <submittedName>
        <fullName evidence="1">Uncharacterized protein</fullName>
    </submittedName>
</protein>
<name>A0AAU7VJU5_9FIRM</name>
<dbReference type="RefSeq" id="WP_350343011.1">
    <property type="nucleotide sequence ID" value="NZ_CP158367.1"/>
</dbReference>
<evidence type="ECO:0000313" key="1">
    <source>
        <dbReference type="EMBL" id="XBX74257.1"/>
    </source>
</evidence>
<accession>A0AAU7VJU5</accession>
<sequence>MKDKKTLILVVVALIIVLAIYSFPNEIKKEFTGLKYRLDDASEEKRVAIKIDGWYTRRLFQNDQFQGTIYIGDEKLSQVNSYVDKEGEILVTFDDESEDFKSFGKIYSLDRFKEFTIAIFENGEWDNEEGIILSAPAKDREDAVKISKSLMESLITN</sequence>
<proteinExistence type="predicted"/>
<organism evidence="1">
    <name type="scientific">Proteinivorax tanatarense</name>
    <dbReference type="NCBI Taxonomy" id="1260629"/>
    <lineage>
        <taxon>Bacteria</taxon>
        <taxon>Bacillati</taxon>
        <taxon>Bacillota</taxon>
        <taxon>Clostridia</taxon>
        <taxon>Eubacteriales</taxon>
        <taxon>Proteinivoracaceae</taxon>
        <taxon>Proteinivorax</taxon>
    </lineage>
</organism>
<dbReference type="AlphaFoldDB" id="A0AAU7VJU5"/>
<gene>
    <name evidence="1" type="ORF">PRVXT_002287</name>
</gene>
<dbReference type="EMBL" id="CP158367">
    <property type="protein sequence ID" value="XBX74257.1"/>
    <property type="molecule type" value="Genomic_DNA"/>
</dbReference>